<feature type="region of interest" description="Disordered" evidence="1">
    <location>
        <begin position="154"/>
        <end position="211"/>
    </location>
</feature>
<reference evidence="2" key="1">
    <citation type="submission" date="2023-10" db="EMBL/GenBank/DDBJ databases">
        <authorList>
            <person name="Chen Y."/>
            <person name="Shah S."/>
            <person name="Dougan E. K."/>
            <person name="Thang M."/>
            <person name="Chan C."/>
        </authorList>
    </citation>
    <scope>NUCLEOTIDE SEQUENCE [LARGE SCALE GENOMIC DNA]</scope>
</reference>
<organism evidence="2 3">
    <name type="scientific">Prorocentrum cordatum</name>
    <dbReference type="NCBI Taxonomy" id="2364126"/>
    <lineage>
        <taxon>Eukaryota</taxon>
        <taxon>Sar</taxon>
        <taxon>Alveolata</taxon>
        <taxon>Dinophyceae</taxon>
        <taxon>Prorocentrales</taxon>
        <taxon>Prorocentraceae</taxon>
        <taxon>Prorocentrum</taxon>
    </lineage>
</organism>
<keyword evidence="3" id="KW-1185">Reference proteome</keyword>
<accession>A0ABN9SDC7</accession>
<sequence length="1025" mass="110276">MSRRAHCRRVATEQPGRLAEASLAQMADFLGAQEGESAVDPKGAIVLRWLLTVYLPQHPVREIGVPARRDLWAFAEALDLLQGRSAAVADLLAQRFKALQVALHDGNWSGAKWLELTPPRDEPTALRGEEAEELIRGIQAGELKLDELTAKLRKPGLGSGRGEGDSHVAPPEVPLSRVAQTPPACGESGEGVAAPSAASGGQHHGAGAGDALPPLELGAALAETVAPRAGAVGAEAALPESLPLSEVSESMTAWRRRSPAESGRPMWRVDLAIKLARFAQLHPGSLGRLAGQALPFERSGAKARVQDLRPLPLPPLEEAWTYMSVLGLNHMHCRVARESFRLGATLTLAQETATRHIRSQAAKVAQQPFETAAVVSLSDAVATSSVDYSGEPMMRAPPCAYAELAPGLPKREHAATLSVIDFVDDEVARWLADPTLALKAEADFPDPLPKARANVGSQFEWEALAMHLVDLGIFTVLPAEELVRVRGEPLLNGLFAVEKTGAPGPGASRVARLILNMVPGNAPIEPLIGGAAMLAGSTVWVSLHVPGGKLLLWSGDDQKGAFFAWRVPRARHRRAAVGRPLAGSLFGRQGPEVYLASAVIAMGWSLAVPLHRRIHRRLRRLPPPLGAGLPPQAEWRKDAPRPAVAATEEGDPAWWQVYIDDFDAPEIVEEVRAWRLVGSLAEMRVRARASYDRAGVAYPAEKAHCRQLRVERMGADVDGESGRLAAPMAKSLEAIALRLASFRLEAVPWRPAMTILGRFARLFEFRRPLFSVLNEVWRLSSLRGSARLSSAMVEELLTAMLVMPMAATSLRAKIEGTATVSDAPEFGGGARASAGPRAEAEASLDGAPTLDEQMHLGARLLQLLAEPSEPWTVANSFILRAAVLRAPKTDAKARRVARLRWPGAIDWGDVARVAAAVVNELRDAYCDEVDLCAAAAGSPCQDPARQNASGAGLRGAKSGLFCEVPRLLELLKAAFGHKPEWFVENVATMTADNRAEISRALGVEPFLVRSSVLVPCRRPRLYWMS</sequence>
<dbReference type="SUPFAM" id="SSF53335">
    <property type="entry name" value="S-adenosyl-L-methionine-dependent methyltransferases"/>
    <property type="match status" value="1"/>
</dbReference>
<dbReference type="Gene3D" id="3.40.50.150">
    <property type="entry name" value="Vaccinia Virus protein VP39"/>
    <property type="match status" value="1"/>
</dbReference>
<comment type="caution">
    <text evidence="2">The sequence shown here is derived from an EMBL/GenBank/DDBJ whole genome shotgun (WGS) entry which is preliminary data.</text>
</comment>
<gene>
    <name evidence="2" type="ORF">PCOR1329_LOCUS28298</name>
</gene>
<dbReference type="InterPro" id="IPR029063">
    <property type="entry name" value="SAM-dependent_MTases_sf"/>
</dbReference>
<evidence type="ECO:0000313" key="3">
    <source>
        <dbReference type="Proteomes" id="UP001189429"/>
    </source>
</evidence>
<evidence type="ECO:0000256" key="1">
    <source>
        <dbReference type="SAM" id="MobiDB-lite"/>
    </source>
</evidence>
<dbReference type="Proteomes" id="UP001189429">
    <property type="component" value="Unassembled WGS sequence"/>
</dbReference>
<proteinExistence type="predicted"/>
<protein>
    <submittedName>
        <fullName evidence="2">Uncharacterized protein</fullName>
    </submittedName>
</protein>
<dbReference type="EMBL" id="CAUYUJ010010413">
    <property type="protein sequence ID" value="CAK0829305.1"/>
    <property type="molecule type" value="Genomic_DNA"/>
</dbReference>
<name>A0ABN9SDC7_9DINO</name>
<evidence type="ECO:0000313" key="2">
    <source>
        <dbReference type="EMBL" id="CAK0829305.1"/>
    </source>
</evidence>